<protein>
    <submittedName>
        <fullName evidence="11">Alanine--glyoxylate aminotransferase family protein</fullName>
    </submittedName>
</protein>
<evidence type="ECO:0000313" key="12">
    <source>
        <dbReference type="Proteomes" id="UP000467132"/>
    </source>
</evidence>
<dbReference type="InterPro" id="IPR020578">
    <property type="entry name" value="Aminotrans_V_PyrdxlP_BS"/>
</dbReference>
<evidence type="ECO:0000256" key="8">
    <source>
        <dbReference type="RuleBase" id="RU004075"/>
    </source>
</evidence>
<dbReference type="InterPro" id="IPR024169">
    <property type="entry name" value="SP_NH2Trfase/AEP_transaminase"/>
</dbReference>
<keyword evidence="12" id="KW-1185">Reference proteome</keyword>
<gene>
    <name evidence="11" type="ORF">D3Z33_08100</name>
</gene>
<comment type="caution">
    <text evidence="11">The sequence shown here is derived from an EMBL/GenBank/DDBJ whole genome shotgun (WGS) entry which is preliminary data.</text>
</comment>
<dbReference type="GO" id="GO:0004760">
    <property type="term" value="F:L-serine-pyruvate transaminase activity"/>
    <property type="evidence" value="ECO:0007669"/>
    <property type="project" value="TreeGrafter"/>
</dbReference>
<evidence type="ECO:0000256" key="2">
    <source>
        <dbReference type="ARBA" id="ARBA00009236"/>
    </source>
</evidence>
<name>A0A845R055_9CLOT</name>
<evidence type="ECO:0000259" key="10">
    <source>
        <dbReference type="Pfam" id="PF00266"/>
    </source>
</evidence>
<evidence type="ECO:0000256" key="3">
    <source>
        <dbReference type="ARBA" id="ARBA00022576"/>
    </source>
</evidence>
<feature type="binding site" evidence="6">
    <location>
        <position position="334"/>
    </location>
    <ligand>
        <name>substrate</name>
    </ligand>
</feature>
<dbReference type="RefSeq" id="WP_160197308.1">
    <property type="nucleotide sequence ID" value="NZ_QXXA01000008.1"/>
</dbReference>
<reference evidence="11 12" key="1">
    <citation type="submission" date="2018-08" db="EMBL/GenBank/DDBJ databases">
        <title>Murine metabolic-syndrome-specific gut microbial biobank.</title>
        <authorList>
            <person name="Liu C."/>
        </authorList>
    </citation>
    <scope>NUCLEOTIDE SEQUENCE [LARGE SCALE GENOMIC DNA]</scope>
    <source>
        <strain evidence="11 12">583</strain>
    </source>
</reference>
<dbReference type="InterPro" id="IPR000192">
    <property type="entry name" value="Aminotrans_V_dom"/>
</dbReference>
<organism evidence="11 12">
    <name type="scientific">Senegalia massiliensis</name>
    <dbReference type="NCBI Taxonomy" id="1720316"/>
    <lineage>
        <taxon>Bacteria</taxon>
        <taxon>Bacillati</taxon>
        <taxon>Bacillota</taxon>
        <taxon>Clostridia</taxon>
        <taxon>Eubacteriales</taxon>
        <taxon>Clostridiaceae</taxon>
        <taxon>Senegalia</taxon>
    </lineage>
</organism>
<dbReference type="Gene3D" id="3.90.1150.10">
    <property type="entry name" value="Aspartate Aminotransferase, domain 1"/>
    <property type="match status" value="1"/>
</dbReference>
<comment type="similarity">
    <text evidence="2 8">Belongs to the class-V pyridoxal-phosphate-dependent aminotransferase family.</text>
</comment>
<keyword evidence="5 7" id="KW-0663">Pyridoxal phosphate</keyword>
<dbReference type="PROSITE" id="PS00595">
    <property type="entry name" value="AA_TRANSFER_CLASS_5"/>
    <property type="match status" value="1"/>
</dbReference>
<feature type="modified residue" description="N6-(pyridoxal phosphate)lysine" evidence="7">
    <location>
        <position position="191"/>
    </location>
</feature>
<dbReference type="EMBL" id="QXXA01000008">
    <property type="protein sequence ID" value="NBI06822.1"/>
    <property type="molecule type" value="Genomic_DNA"/>
</dbReference>
<dbReference type="Proteomes" id="UP000467132">
    <property type="component" value="Unassembled WGS sequence"/>
</dbReference>
<evidence type="ECO:0000256" key="5">
    <source>
        <dbReference type="ARBA" id="ARBA00022898"/>
    </source>
</evidence>
<dbReference type="InterPro" id="IPR015422">
    <property type="entry name" value="PyrdxlP-dep_Trfase_small"/>
</dbReference>
<dbReference type="InterPro" id="IPR015424">
    <property type="entry name" value="PyrdxlP-dep_Trfase"/>
</dbReference>
<keyword evidence="4 11" id="KW-0808">Transferase</keyword>
<accession>A0A845R055</accession>
<evidence type="ECO:0000256" key="1">
    <source>
        <dbReference type="ARBA" id="ARBA00001933"/>
    </source>
</evidence>
<keyword evidence="3 11" id="KW-0032">Aminotransferase</keyword>
<dbReference type="AlphaFoldDB" id="A0A845R055"/>
<dbReference type="Pfam" id="PF00266">
    <property type="entry name" value="Aminotran_5"/>
    <property type="match status" value="1"/>
</dbReference>
<evidence type="ECO:0000313" key="11">
    <source>
        <dbReference type="EMBL" id="NBI06822.1"/>
    </source>
</evidence>
<evidence type="ECO:0000256" key="7">
    <source>
        <dbReference type="PIRSR" id="PIRSR000524-50"/>
    </source>
</evidence>
<proteinExistence type="inferred from homology"/>
<dbReference type="OrthoDB" id="389074at2"/>
<evidence type="ECO:0000256" key="4">
    <source>
        <dbReference type="ARBA" id="ARBA00022679"/>
    </source>
</evidence>
<evidence type="ECO:0000256" key="6">
    <source>
        <dbReference type="PIRSR" id="PIRSR000524-1"/>
    </source>
</evidence>
<sequence>MDKLIMTPGPTQCSEEVRNALAIKNTNTDMDEYFFELYKDTCDKAKKIINSKESTSVIMLGEAILGLESACASFIEEGDRVLCIYNGIFGRGFGDFVDMYGGEKVYFKGDYRKGIDTEELEKFIDKNGPFKIATLVHCETPTGVTNPIDEICPLLKEKGILSIVDAVSSYGGEEILMDKWNIDVLLAGTQKCLSVTSGGTIIFLSNKAVDTLNNRENSIKGYYVNLKNWINVVDNKKFPYTHSDALINSINVALDRLINRGDFIRIHKELASKIRDTFTKCGFEIYPNDHYSNTLTAIELPKGIDFDHMFKYLKEEKDILIGGSIGKFSGKLFRVGHMGENAKEEKIYILLKALDDYFNYSNKNMDRELHIEFSKL</sequence>
<dbReference type="GO" id="GO:0019265">
    <property type="term" value="P:glycine biosynthetic process, by transamination of glyoxylate"/>
    <property type="evidence" value="ECO:0007669"/>
    <property type="project" value="TreeGrafter"/>
</dbReference>
<evidence type="ECO:0000256" key="9">
    <source>
        <dbReference type="RuleBase" id="RU004504"/>
    </source>
</evidence>
<feature type="domain" description="Aminotransferase class V" evidence="10">
    <location>
        <begin position="26"/>
        <end position="213"/>
    </location>
</feature>
<dbReference type="GO" id="GO:0008453">
    <property type="term" value="F:alanine-glyoxylate transaminase activity"/>
    <property type="evidence" value="ECO:0007669"/>
    <property type="project" value="TreeGrafter"/>
</dbReference>
<dbReference type="PANTHER" id="PTHR21152:SF24">
    <property type="entry name" value="ALANINE--GLYOXYLATE AMINOTRANSFERASE 1"/>
    <property type="match status" value="1"/>
</dbReference>
<dbReference type="Gene3D" id="3.40.640.10">
    <property type="entry name" value="Type I PLP-dependent aspartate aminotransferase-like (Major domain)"/>
    <property type="match status" value="1"/>
</dbReference>
<dbReference type="PANTHER" id="PTHR21152">
    <property type="entry name" value="AMINOTRANSFERASE CLASS V"/>
    <property type="match status" value="1"/>
</dbReference>
<dbReference type="PIRSF" id="PIRSF000524">
    <property type="entry name" value="SPT"/>
    <property type="match status" value="1"/>
</dbReference>
<dbReference type="InterPro" id="IPR015421">
    <property type="entry name" value="PyrdxlP-dep_Trfase_major"/>
</dbReference>
<dbReference type="SUPFAM" id="SSF53383">
    <property type="entry name" value="PLP-dependent transferases"/>
    <property type="match status" value="1"/>
</dbReference>
<comment type="cofactor">
    <cofactor evidence="1 7 9">
        <name>pyridoxal 5'-phosphate</name>
        <dbReference type="ChEBI" id="CHEBI:597326"/>
    </cofactor>
</comment>